<dbReference type="InterPro" id="IPR006501">
    <property type="entry name" value="Pectinesterase_inhib_dom"/>
</dbReference>
<keyword evidence="1 4" id="KW-0732">Signal</keyword>
<name>A5C474_VITVI</name>
<dbReference type="Gene3D" id="1.20.140.40">
    <property type="entry name" value="Invertase/pectin methylesterase inhibitor family protein"/>
    <property type="match status" value="1"/>
</dbReference>
<reference evidence="6" key="1">
    <citation type="journal article" date="2007" name="PLoS ONE">
        <title>The first genome sequence of an elite grapevine cultivar (Pinot noir Vitis vinifera L.): coping with a highly heterozygous genome.</title>
        <authorList>
            <person name="Velasco R."/>
            <person name="Zharkikh A."/>
            <person name="Troggio M."/>
            <person name="Cartwright D.A."/>
            <person name="Cestaro A."/>
            <person name="Pruss D."/>
            <person name="Pindo M."/>
            <person name="FitzGerald L.M."/>
            <person name="Vezzulli S."/>
            <person name="Reid J."/>
            <person name="Malacarne G."/>
            <person name="Iliev D."/>
            <person name="Coppola G."/>
            <person name="Wardell B."/>
            <person name="Micheletti D."/>
            <person name="Macalma T."/>
            <person name="Facci M."/>
            <person name="Mitchell J.T."/>
            <person name="Perazzolli M."/>
            <person name="Eldredge G."/>
            <person name="Gatto P."/>
            <person name="Oyzerski R."/>
            <person name="Moretto M."/>
            <person name="Gutin N."/>
            <person name="Stefanini M."/>
            <person name="Chen Y."/>
            <person name="Segala C."/>
            <person name="Davenport C."/>
            <person name="Dematte L."/>
            <person name="Mraz A."/>
            <person name="Battilana J."/>
            <person name="Stormo K."/>
            <person name="Costa F."/>
            <person name="Tao Q."/>
            <person name="Si-Ammour A."/>
            <person name="Harkins T."/>
            <person name="Lackey A."/>
            <person name="Perbost C."/>
            <person name="Taillon B."/>
            <person name="Stella A."/>
            <person name="Solovyev V."/>
            <person name="Fawcett J.A."/>
            <person name="Sterck L."/>
            <person name="Vandepoele K."/>
            <person name="Grando S.M."/>
            <person name="Toppo S."/>
            <person name="Moser C."/>
            <person name="Lanchbury J."/>
            <person name="Bogden R."/>
            <person name="Skolnick M."/>
            <person name="Sgaramella V."/>
            <person name="Bhatnagar S.K."/>
            <person name="Fontana P."/>
            <person name="Gutin A."/>
            <person name="Van de Peer Y."/>
            <person name="Salamini F."/>
            <person name="Viola R."/>
        </authorList>
    </citation>
    <scope>NUCLEOTIDE SEQUENCE</scope>
</reference>
<dbReference type="PANTHER" id="PTHR36710:SF18">
    <property type="entry name" value="PECTINESTERASE INHIBITOR 5-RELATED"/>
    <property type="match status" value="1"/>
</dbReference>
<keyword evidence="2" id="KW-1015">Disulfide bond</keyword>
<dbReference type="Pfam" id="PF04043">
    <property type="entry name" value="PMEI"/>
    <property type="match status" value="1"/>
</dbReference>
<dbReference type="SMART" id="SM00856">
    <property type="entry name" value="PMEI"/>
    <property type="match status" value="1"/>
</dbReference>
<dbReference type="InterPro" id="IPR052421">
    <property type="entry name" value="PCW_Enzyme_Inhibitor"/>
</dbReference>
<proteinExistence type="inferred from homology"/>
<evidence type="ECO:0000256" key="4">
    <source>
        <dbReference type="SAM" id="SignalP"/>
    </source>
</evidence>
<evidence type="ECO:0000256" key="2">
    <source>
        <dbReference type="ARBA" id="ARBA00023157"/>
    </source>
</evidence>
<dbReference type="SUPFAM" id="SSF101148">
    <property type="entry name" value="Plant invertase/pectin methylesterase inhibitor"/>
    <property type="match status" value="1"/>
</dbReference>
<evidence type="ECO:0000313" key="6">
    <source>
        <dbReference type="EMBL" id="CAN79658.1"/>
    </source>
</evidence>
<dbReference type="NCBIfam" id="TIGR01614">
    <property type="entry name" value="PME_inhib"/>
    <property type="match status" value="1"/>
</dbReference>
<dbReference type="InterPro" id="IPR035513">
    <property type="entry name" value="Invertase/methylesterase_inhib"/>
</dbReference>
<organism evidence="6">
    <name type="scientific">Vitis vinifera</name>
    <name type="common">Grape</name>
    <dbReference type="NCBI Taxonomy" id="29760"/>
    <lineage>
        <taxon>Eukaryota</taxon>
        <taxon>Viridiplantae</taxon>
        <taxon>Streptophyta</taxon>
        <taxon>Embryophyta</taxon>
        <taxon>Tracheophyta</taxon>
        <taxon>Spermatophyta</taxon>
        <taxon>Magnoliopsida</taxon>
        <taxon>eudicotyledons</taxon>
        <taxon>Gunneridae</taxon>
        <taxon>Pentapetalae</taxon>
        <taxon>rosids</taxon>
        <taxon>Vitales</taxon>
        <taxon>Vitaceae</taxon>
        <taxon>Viteae</taxon>
        <taxon>Vitis</taxon>
    </lineage>
</organism>
<accession>A5C474</accession>
<feature type="domain" description="Pectinesterase inhibitor" evidence="5">
    <location>
        <begin position="26"/>
        <end position="154"/>
    </location>
</feature>
<dbReference type="InterPro" id="IPR034087">
    <property type="entry name" value="C/VIF1"/>
</dbReference>
<evidence type="ECO:0000256" key="1">
    <source>
        <dbReference type="ARBA" id="ARBA00022729"/>
    </source>
</evidence>
<feature type="signal peptide" evidence="4">
    <location>
        <begin position="1"/>
        <end position="29"/>
    </location>
</feature>
<dbReference type="GO" id="GO:0004857">
    <property type="term" value="F:enzyme inhibitor activity"/>
    <property type="evidence" value="ECO:0007669"/>
    <property type="project" value="InterPro"/>
</dbReference>
<comment type="similarity">
    <text evidence="3">Belongs to the PMEI family.</text>
</comment>
<protein>
    <recommendedName>
        <fullName evidence="5">Pectinesterase inhibitor domain-containing protein</fullName>
    </recommendedName>
</protein>
<dbReference type="PANTHER" id="PTHR36710">
    <property type="entry name" value="PECTINESTERASE INHIBITOR-LIKE"/>
    <property type="match status" value="1"/>
</dbReference>
<feature type="chain" id="PRO_5002679997" description="Pectinesterase inhibitor domain-containing protein" evidence="4">
    <location>
        <begin position="30"/>
        <end position="159"/>
    </location>
</feature>
<dbReference type="AlphaFoldDB" id="A5C474"/>
<dbReference type="CDD" id="cd15796">
    <property type="entry name" value="CIF_like"/>
    <property type="match status" value="1"/>
</dbReference>
<dbReference type="EMBL" id="AM481722">
    <property type="protein sequence ID" value="CAN79658.1"/>
    <property type="molecule type" value="Genomic_DNA"/>
</dbReference>
<sequence length="159" mass="17255">MKILMISLSWPFLLLLLLFLLPTIPQSSAAMQNPPISKDSSTDVKDLAHSALELALAKANQTLVHVGELFKNTTDPVLYRYYGTCIDEYQGTVTRHLPGAISALESNNYETSKQEAGSAATSADTCEQQFVPEKSPMFDENAVVHGLSVVASNIVELLG</sequence>
<evidence type="ECO:0000259" key="5">
    <source>
        <dbReference type="SMART" id="SM00856"/>
    </source>
</evidence>
<evidence type="ECO:0000256" key="3">
    <source>
        <dbReference type="ARBA" id="ARBA00038471"/>
    </source>
</evidence>
<gene>
    <name evidence="6" type="ORF">VITISV_014508</name>
</gene>